<comment type="subcellular location">
    <subcellularLocation>
        <location evidence="6">Cell membrane</location>
        <topology evidence="6">Multi-pass membrane protein</topology>
    </subcellularLocation>
    <subcellularLocation>
        <location evidence="1">Membrane</location>
        <topology evidence="1">Multi-pass membrane protein</topology>
    </subcellularLocation>
</comment>
<dbReference type="Pfam" id="PF01925">
    <property type="entry name" value="TauE"/>
    <property type="match status" value="1"/>
</dbReference>
<keyword evidence="8" id="KW-1185">Reference proteome</keyword>
<feature type="transmembrane region" description="Helical" evidence="6">
    <location>
        <begin position="156"/>
        <end position="182"/>
    </location>
</feature>
<evidence type="ECO:0000256" key="4">
    <source>
        <dbReference type="ARBA" id="ARBA00022989"/>
    </source>
</evidence>
<feature type="transmembrane region" description="Helical" evidence="6">
    <location>
        <begin position="222"/>
        <end position="239"/>
    </location>
</feature>
<dbReference type="AlphaFoldDB" id="A0A081G2H1"/>
<dbReference type="InterPro" id="IPR002781">
    <property type="entry name" value="TM_pro_TauE-like"/>
</dbReference>
<evidence type="ECO:0000256" key="6">
    <source>
        <dbReference type="RuleBase" id="RU363041"/>
    </source>
</evidence>
<comment type="similarity">
    <text evidence="2 6">Belongs to the 4-toluene sulfonate uptake permease (TSUP) (TC 2.A.102) family.</text>
</comment>
<reference evidence="7 8" key="1">
    <citation type="submission" date="2014-04" db="EMBL/GenBank/DDBJ databases">
        <title>Marinobacterium kochiensis sp. nov., isolated from sediment sample collected from Kochi backwaters in Kerala, India.</title>
        <authorList>
            <person name="Singh A."/>
            <person name="Pinnaka A.K."/>
        </authorList>
    </citation>
    <scope>NUCLEOTIDE SEQUENCE [LARGE SCALE GENOMIC DNA]</scope>
    <source>
        <strain evidence="7 8">AK27</strain>
    </source>
</reference>
<feature type="transmembrane region" description="Helical" evidence="6">
    <location>
        <begin position="189"/>
        <end position="210"/>
    </location>
</feature>
<protein>
    <recommendedName>
        <fullName evidence="6">Probable membrane transporter protein</fullName>
    </recommendedName>
</protein>
<dbReference type="eggNOG" id="COG0730">
    <property type="taxonomic scope" value="Bacteria"/>
</dbReference>
<dbReference type="GO" id="GO:0005886">
    <property type="term" value="C:plasma membrane"/>
    <property type="evidence" value="ECO:0007669"/>
    <property type="project" value="UniProtKB-SubCell"/>
</dbReference>
<accession>A0A081G2H1</accession>
<proteinExistence type="inferred from homology"/>
<keyword evidence="5 6" id="KW-0472">Membrane</keyword>
<keyword evidence="6" id="KW-1003">Cell membrane</keyword>
<gene>
    <name evidence="7" type="ORF">ADIMK_0678</name>
</gene>
<evidence type="ECO:0000256" key="3">
    <source>
        <dbReference type="ARBA" id="ARBA00022692"/>
    </source>
</evidence>
<dbReference type="Proteomes" id="UP000028252">
    <property type="component" value="Unassembled WGS sequence"/>
</dbReference>
<dbReference type="OrthoDB" id="457670at2"/>
<keyword evidence="3 6" id="KW-0812">Transmembrane</keyword>
<organism evidence="7 8">
    <name type="scientific">Marinobacterium lacunae</name>
    <dbReference type="NCBI Taxonomy" id="1232683"/>
    <lineage>
        <taxon>Bacteria</taxon>
        <taxon>Pseudomonadati</taxon>
        <taxon>Pseudomonadota</taxon>
        <taxon>Gammaproteobacteria</taxon>
        <taxon>Oceanospirillales</taxon>
        <taxon>Oceanospirillaceae</taxon>
        <taxon>Marinobacterium</taxon>
    </lineage>
</organism>
<dbReference type="PATRIC" id="fig|1232683.4.peg.670"/>
<comment type="caution">
    <text evidence="7">The sequence shown here is derived from an EMBL/GenBank/DDBJ whole genome shotgun (WGS) entry which is preliminary data.</text>
</comment>
<evidence type="ECO:0000256" key="1">
    <source>
        <dbReference type="ARBA" id="ARBA00004141"/>
    </source>
</evidence>
<feature type="transmembrane region" description="Helical" evidence="6">
    <location>
        <begin position="260"/>
        <end position="277"/>
    </location>
</feature>
<evidence type="ECO:0000256" key="2">
    <source>
        <dbReference type="ARBA" id="ARBA00009142"/>
    </source>
</evidence>
<evidence type="ECO:0000256" key="5">
    <source>
        <dbReference type="ARBA" id="ARBA00023136"/>
    </source>
</evidence>
<sequence>MDILSDYSTGWLIGLALALVATGVIAGLLAGLLGVGGGIVIVPVLYHLFTLLGIDEAVRMHVAVGTSLATIIPTSIISSRAHFKKGSLNPDLLKKLVPGVIVGVILGAIASGYFSGTILTAVFATIALLVALNMAFKKDGFSVADTLPGTAGTGVIGSVIGFISTLMGIGGGTLSVPILSAFKTPMHTAVGTGAALGLVISLPGAIGFLINGIGVDARPPLSLGYVNLIGLLLIIPATMKMAPVGARIAHAINAKLLRQLFALFLAITSVRMFYGLFSG</sequence>
<feature type="transmembrane region" description="Helical" evidence="6">
    <location>
        <begin position="57"/>
        <end position="76"/>
    </location>
</feature>
<name>A0A081G2H1_9GAMM</name>
<feature type="transmembrane region" description="Helical" evidence="6">
    <location>
        <begin position="12"/>
        <end position="45"/>
    </location>
</feature>
<evidence type="ECO:0000313" key="8">
    <source>
        <dbReference type="Proteomes" id="UP000028252"/>
    </source>
</evidence>
<dbReference type="PANTHER" id="PTHR43483">
    <property type="entry name" value="MEMBRANE TRANSPORTER PROTEIN HI_0806-RELATED"/>
    <property type="match status" value="1"/>
</dbReference>
<dbReference type="RefSeq" id="WP_036183626.1">
    <property type="nucleotide sequence ID" value="NZ_JMQN01000013.1"/>
</dbReference>
<feature type="transmembrane region" description="Helical" evidence="6">
    <location>
        <begin position="96"/>
        <end position="114"/>
    </location>
</feature>
<dbReference type="STRING" id="1232683.ADIMK_0678"/>
<evidence type="ECO:0000313" key="7">
    <source>
        <dbReference type="EMBL" id="KEA64976.1"/>
    </source>
</evidence>
<dbReference type="PANTHER" id="PTHR43483:SF3">
    <property type="entry name" value="MEMBRANE TRANSPORTER PROTEIN HI_0806-RELATED"/>
    <property type="match status" value="1"/>
</dbReference>
<keyword evidence="4 6" id="KW-1133">Transmembrane helix</keyword>
<dbReference type="EMBL" id="JMQN01000013">
    <property type="protein sequence ID" value="KEA64976.1"/>
    <property type="molecule type" value="Genomic_DNA"/>
</dbReference>